<dbReference type="AlphaFoldDB" id="X1CUE4"/>
<feature type="domain" description="Thioesterase" evidence="1">
    <location>
        <begin position="18"/>
        <end position="66"/>
    </location>
</feature>
<evidence type="ECO:0000313" key="2">
    <source>
        <dbReference type="EMBL" id="GAG87826.1"/>
    </source>
</evidence>
<reference evidence="2" key="1">
    <citation type="journal article" date="2014" name="Front. Microbiol.">
        <title>High frequency of phylogenetically diverse reductive dehalogenase-homologous genes in deep subseafloor sedimentary metagenomes.</title>
        <authorList>
            <person name="Kawai M."/>
            <person name="Futagami T."/>
            <person name="Toyoda A."/>
            <person name="Takaki Y."/>
            <person name="Nishi S."/>
            <person name="Hori S."/>
            <person name="Arai W."/>
            <person name="Tsubouchi T."/>
            <person name="Morono Y."/>
            <person name="Uchiyama I."/>
            <person name="Ito T."/>
            <person name="Fujiyama A."/>
            <person name="Inagaki F."/>
            <person name="Takami H."/>
        </authorList>
    </citation>
    <scope>NUCLEOTIDE SEQUENCE</scope>
    <source>
        <strain evidence="2">Expedition CK06-06</strain>
    </source>
</reference>
<comment type="caution">
    <text evidence="2">The sequence shown here is derived from an EMBL/GenBank/DDBJ whole genome shotgun (WGS) entry which is preliminary data.</text>
</comment>
<proteinExistence type="predicted"/>
<gene>
    <name evidence="2" type="ORF">S01H4_22496</name>
</gene>
<evidence type="ECO:0000259" key="1">
    <source>
        <dbReference type="Pfam" id="PF03061"/>
    </source>
</evidence>
<sequence>FMNNILSPKRIEDTVHEGTVFGVKKVEITYEGSAKFGDYVIVETQIKKIGTSSITFQHEIFREFDMVLIAKVECVRLAMELKTNKLLNVIDFFTSYL</sequence>
<dbReference type="Gene3D" id="3.10.129.10">
    <property type="entry name" value="Hotdog Thioesterase"/>
    <property type="match status" value="1"/>
</dbReference>
<organism evidence="2">
    <name type="scientific">marine sediment metagenome</name>
    <dbReference type="NCBI Taxonomy" id="412755"/>
    <lineage>
        <taxon>unclassified sequences</taxon>
        <taxon>metagenomes</taxon>
        <taxon>ecological metagenomes</taxon>
    </lineage>
</organism>
<dbReference type="Pfam" id="PF03061">
    <property type="entry name" value="4HBT"/>
    <property type="match status" value="1"/>
</dbReference>
<dbReference type="InterPro" id="IPR006683">
    <property type="entry name" value="Thioestr_dom"/>
</dbReference>
<dbReference type="SUPFAM" id="SSF54637">
    <property type="entry name" value="Thioesterase/thiol ester dehydrase-isomerase"/>
    <property type="match status" value="1"/>
</dbReference>
<feature type="non-terminal residue" evidence="2">
    <location>
        <position position="1"/>
    </location>
</feature>
<name>X1CUE4_9ZZZZ</name>
<dbReference type="InterPro" id="IPR029069">
    <property type="entry name" value="HotDog_dom_sf"/>
</dbReference>
<dbReference type="EMBL" id="BART01010320">
    <property type="protein sequence ID" value="GAG87826.1"/>
    <property type="molecule type" value="Genomic_DNA"/>
</dbReference>
<accession>X1CUE4</accession>
<protein>
    <recommendedName>
        <fullName evidence="1">Thioesterase domain-containing protein</fullName>
    </recommendedName>
</protein>